<name>A0A8H6K2N2_9PEZI</name>
<organism evidence="1 2">
    <name type="scientific">Colletotrichum plurivorum</name>
    <dbReference type="NCBI Taxonomy" id="2175906"/>
    <lineage>
        <taxon>Eukaryota</taxon>
        <taxon>Fungi</taxon>
        <taxon>Dikarya</taxon>
        <taxon>Ascomycota</taxon>
        <taxon>Pezizomycotina</taxon>
        <taxon>Sordariomycetes</taxon>
        <taxon>Hypocreomycetidae</taxon>
        <taxon>Glomerellales</taxon>
        <taxon>Glomerellaceae</taxon>
        <taxon>Colletotrichum</taxon>
        <taxon>Colletotrichum orchidearum species complex</taxon>
    </lineage>
</organism>
<evidence type="ECO:0000313" key="2">
    <source>
        <dbReference type="Proteomes" id="UP000654918"/>
    </source>
</evidence>
<protein>
    <recommendedName>
        <fullName evidence="3">Integral membrane protein</fullName>
    </recommendedName>
</protein>
<sequence>MKWFFMMQMFYDPVLAFVRASILVFLIRLGGQKPGVSNDPFHNIGVVHNVVVVNLSIISASAPALQPMFRRWWPKLFGGIGSGKTSGLKYYGNASRPRNTARNGDNIALKNMRMTRRGHHTEIRSTSLTESEDEIMTYNGIVRTTNVNLTYESASVGDDARSSPDFETG</sequence>
<evidence type="ECO:0008006" key="3">
    <source>
        <dbReference type="Google" id="ProtNLM"/>
    </source>
</evidence>
<proteinExistence type="predicted"/>
<comment type="caution">
    <text evidence="1">The sequence shown here is derived from an EMBL/GenBank/DDBJ whole genome shotgun (WGS) entry which is preliminary data.</text>
</comment>
<gene>
    <name evidence="1" type="ORF">CPLU01_11126</name>
</gene>
<dbReference type="AlphaFoldDB" id="A0A8H6K2N2"/>
<keyword evidence="2" id="KW-1185">Reference proteome</keyword>
<reference evidence="1" key="1">
    <citation type="journal article" date="2020" name="Phytopathology">
        <title>Genome Sequence Resources of Colletotrichum truncatum, C. plurivorum, C. musicola, and C. sojae: Four Species Pathogenic to Soybean (Glycine max).</title>
        <authorList>
            <person name="Rogerio F."/>
            <person name="Boufleur T.R."/>
            <person name="Ciampi-Guillardi M."/>
            <person name="Sukno S.A."/>
            <person name="Thon M.R."/>
            <person name="Massola Junior N.S."/>
            <person name="Baroncelli R."/>
        </authorList>
    </citation>
    <scope>NUCLEOTIDE SEQUENCE</scope>
    <source>
        <strain evidence="1">LFN00145</strain>
    </source>
</reference>
<evidence type="ECO:0000313" key="1">
    <source>
        <dbReference type="EMBL" id="KAF6823902.1"/>
    </source>
</evidence>
<accession>A0A8H6K2N2</accession>
<dbReference type="Proteomes" id="UP000654918">
    <property type="component" value="Unassembled WGS sequence"/>
</dbReference>
<dbReference type="EMBL" id="WIGO01000203">
    <property type="protein sequence ID" value="KAF6823902.1"/>
    <property type="molecule type" value="Genomic_DNA"/>
</dbReference>